<evidence type="ECO:0000313" key="2">
    <source>
        <dbReference type="Proteomes" id="UP000186817"/>
    </source>
</evidence>
<reference evidence="1 2" key="1">
    <citation type="submission" date="2016-02" db="EMBL/GenBank/DDBJ databases">
        <title>Genome analysis of coral dinoflagellate symbionts highlights evolutionary adaptations to a symbiotic lifestyle.</title>
        <authorList>
            <person name="Aranda M."/>
            <person name="Li Y."/>
            <person name="Liew Y.J."/>
            <person name="Baumgarten S."/>
            <person name="Simakov O."/>
            <person name="Wilson M."/>
            <person name="Piel J."/>
            <person name="Ashoor H."/>
            <person name="Bougouffa S."/>
            <person name="Bajic V.B."/>
            <person name="Ryu T."/>
            <person name="Ravasi T."/>
            <person name="Bayer T."/>
            <person name="Micklem G."/>
            <person name="Kim H."/>
            <person name="Bhak J."/>
            <person name="Lajeunesse T.C."/>
            <person name="Voolstra C.R."/>
        </authorList>
    </citation>
    <scope>NUCLEOTIDE SEQUENCE [LARGE SCALE GENOMIC DNA]</scope>
    <source>
        <strain evidence="1 2">CCMP2467</strain>
    </source>
</reference>
<dbReference type="Proteomes" id="UP000186817">
    <property type="component" value="Unassembled WGS sequence"/>
</dbReference>
<evidence type="ECO:0000313" key="1">
    <source>
        <dbReference type="EMBL" id="OLP92604.1"/>
    </source>
</evidence>
<keyword evidence="2" id="KW-1185">Reference proteome</keyword>
<name>A0A1Q9DBL3_SYMMI</name>
<sequence>MWKAHPKASGIRKQVRLLRSFVDSSLAEFFGEEESQLLDIAVEASWANVNPLCGLPTLTLKGSSGGNNATSQLPCQINLMDPRPSAPMASVPAEVRDAMDFGIDWTLSLWPGTLLIFPSWLGHWVPPNAAPNQRITISFNAGVTQARPAEEGRLSPALTFLGS</sequence>
<organism evidence="1 2">
    <name type="scientific">Symbiodinium microadriaticum</name>
    <name type="common">Dinoflagellate</name>
    <name type="synonym">Zooxanthella microadriatica</name>
    <dbReference type="NCBI Taxonomy" id="2951"/>
    <lineage>
        <taxon>Eukaryota</taxon>
        <taxon>Sar</taxon>
        <taxon>Alveolata</taxon>
        <taxon>Dinophyceae</taxon>
        <taxon>Suessiales</taxon>
        <taxon>Symbiodiniaceae</taxon>
        <taxon>Symbiodinium</taxon>
    </lineage>
</organism>
<accession>A0A1Q9DBL3</accession>
<dbReference type="OrthoDB" id="193301at2759"/>
<dbReference type="AlphaFoldDB" id="A0A1Q9DBL3"/>
<proteinExistence type="predicted"/>
<comment type="caution">
    <text evidence="1">The sequence shown here is derived from an EMBL/GenBank/DDBJ whole genome shotgun (WGS) entry which is preliminary data.</text>
</comment>
<protein>
    <submittedName>
        <fullName evidence="1">Uncharacterized protein</fullName>
    </submittedName>
</protein>
<dbReference type="EMBL" id="LSRX01000614">
    <property type="protein sequence ID" value="OLP92604.1"/>
    <property type="molecule type" value="Genomic_DNA"/>
</dbReference>
<dbReference type="Gene3D" id="2.60.120.620">
    <property type="entry name" value="q2cbj1_9rhob like domain"/>
    <property type="match status" value="1"/>
</dbReference>
<dbReference type="InterPro" id="IPR012668">
    <property type="entry name" value="CHP02466"/>
</dbReference>
<gene>
    <name evidence="1" type="ORF">AK812_SmicGene25574</name>
</gene>
<dbReference type="Pfam" id="PF13759">
    <property type="entry name" value="2OG-FeII_Oxy_5"/>
    <property type="match status" value="1"/>
</dbReference>